<reference evidence="6" key="1">
    <citation type="submission" date="2019-06" db="EMBL/GenBank/DDBJ databases">
        <title>Draft genome sequence of the griseofulvin-producing fungus Xylaria cubensis strain G536.</title>
        <authorList>
            <person name="Mead M.E."/>
            <person name="Raja H.A."/>
            <person name="Steenwyk J.L."/>
            <person name="Knowles S.L."/>
            <person name="Oberlies N.H."/>
            <person name="Rokas A."/>
        </authorList>
    </citation>
    <scope>NUCLEOTIDE SEQUENCE [LARGE SCALE GENOMIC DNA]</scope>
    <source>
        <strain evidence="6">G536</strain>
    </source>
</reference>
<feature type="coiled-coil region" evidence="2">
    <location>
        <begin position="188"/>
        <end position="230"/>
    </location>
</feature>
<dbReference type="GO" id="GO:0007018">
    <property type="term" value="P:microtubule-based movement"/>
    <property type="evidence" value="ECO:0007669"/>
    <property type="project" value="InterPro"/>
</dbReference>
<dbReference type="GO" id="GO:0005524">
    <property type="term" value="F:ATP binding"/>
    <property type="evidence" value="ECO:0007669"/>
    <property type="project" value="UniProtKB-UniRule"/>
</dbReference>
<dbReference type="PANTHER" id="PTHR47972:SF28">
    <property type="entry name" value="KINESIN-LIKE PROTEIN KLP-3"/>
    <property type="match status" value="1"/>
</dbReference>
<dbReference type="OrthoDB" id="3176171at2759"/>
<dbReference type="GO" id="GO:0008017">
    <property type="term" value="F:microtubule binding"/>
    <property type="evidence" value="ECO:0007669"/>
    <property type="project" value="InterPro"/>
</dbReference>
<dbReference type="PROSITE" id="PS50067">
    <property type="entry name" value="KINESIN_MOTOR_2"/>
    <property type="match status" value="1"/>
</dbReference>
<keyword evidence="2" id="KW-0175">Coiled coil</keyword>
<evidence type="ECO:0000256" key="1">
    <source>
        <dbReference type="PROSITE-ProRule" id="PRU00283"/>
    </source>
</evidence>
<evidence type="ECO:0000313" key="5">
    <source>
        <dbReference type="EMBL" id="TRX97770.1"/>
    </source>
</evidence>
<keyword evidence="1" id="KW-0505">Motor protein</keyword>
<accession>A0A553IC36</accession>
<feature type="compositionally biased region" description="Low complexity" evidence="3">
    <location>
        <begin position="606"/>
        <end position="621"/>
    </location>
</feature>
<dbReference type="SUPFAM" id="SSF52540">
    <property type="entry name" value="P-loop containing nucleoside triphosphate hydrolases"/>
    <property type="match status" value="1"/>
</dbReference>
<evidence type="ECO:0000256" key="3">
    <source>
        <dbReference type="SAM" id="MobiDB-lite"/>
    </source>
</evidence>
<dbReference type="AlphaFoldDB" id="A0A553IC36"/>
<keyword evidence="1" id="KW-0067">ATP-binding</keyword>
<dbReference type="GO" id="GO:0015630">
    <property type="term" value="C:microtubule cytoskeleton"/>
    <property type="evidence" value="ECO:0007669"/>
    <property type="project" value="TreeGrafter"/>
</dbReference>
<dbReference type="InterPro" id="IPR036961">
    <property type="entry name" value="Kinesin_motor_dom_sf"/>
</dbReference>
<dbReference type="EMBL" id="VFLP01000005">
    <property type="protein sequence ID" value="TRX97770.1"/>
    <property type="molecule type" value="Genomic_DNA"/>
</dbReference>
<feature type="domain" description="Kinesin motor" evidence="4">
    <location>
        <begin position="255"/>
        <end position="577"/>
    </location>
</feature>
<dbReference type="PRINTS" id="PR00380">
    <property type="entry name" value="KINESINHEAVY"/>
</dbReference>
<feature type="region of interest" description="Disordered" evidence="3">
    <location>
        <begin position="579"/>
        <end position="630"/>
    </location>
</feature>
<dbReference type="STRING" id="2512241.A0A553IC36"/>
<dbReference type="Pfam" id="PF00225">
    <property type="entry name" value="Kinesin"/>
    <property type="match status" value="1"/>
</dbReference>
<organism evidence="5 6">
    <name type="scientific">Xylaria flabelliformis</name>
    <dbReference type="NCBI Taxonomy" id="2512241"/>
    <lineage>
        <taxon>Eukaryota</taxon>
        <taxon>Fungi</taxon>
        <taxon>Dikarya</taxon>
        <taxon>Ascomycota</taxon>
        <taxon>Pezizomycotina</taxon>
        <taxon>Sordariomycetes</taxon>
        <taxon>Xylariomycetidae</taxon>
        <taxon>Xylariales</taxon>
        <taxon>Xylariaceae</taxon>
        <taxon>Xylaria</taxon>
    </lineage>
</organism>
<evidence type="ECO:0000259" key="4">
    <source>
        <dbReference type="PROSITE" id="PS50067"/>
    </source>
</evidence>
<evidence type="ECO:0000256" key="2">
    <source>
        <dbReference type="SAM" id="Coils"/>
    </source>
</evidence>
<gene>
    <name evidence="5" type="ORF">FHL15_001525</name>
</gene>
<comment type="caution">
    <text evidence="5">The sequence shown here is derived from an EMBL/GenBank/DDBJ whole genome shotgun (WGS) entry which is preliminary data.</text>
</comment>
<evidence type="ECO:0000313" key="6">
    <source>
        <dbReference type="Proteomes" id="UP000319160"/>
    </source>
</evidence>
<proteinExistence type="inferred from homology"/>
<feature type="binding site" evidence="1">
    <location>
        <begin position="342"/>
        <end position="349"/>
    </location>
    <ligand>
        <name>ATP</name>
        <dbReference type="ChEBI" id="CHEBI:30616"/>
    </ligand>
</feature>
<protein>
    <recommendedName>
        <fullName evidence="4">Kinesin motor domain-containing protein</fullName>
    </recommendedName>
</protein>
<dbReference type="InterPro" id="IPR001752">
    <property type="entry name" value="Kinesin_motor_dom"/>
</dbReference>
<name>A0A553IC36_9PEZI</name>
<keyword evidence="6" id="KW-1185">Reference proteome</keyword>
<dbReference type="SMART" id="SM00129">
    <property type="entry name" value="KISc"/>
    <property type="match status" value="1"/>
</dbReference>
<feature type="compositionally biased region" description="Polar residues" evidence="3">
    <location>
        <begin position="582"/>
        <end position="605"/>
    </location>
</feature>
<comment type="similarity">
    <text evidence="1">Belongs to the TRAFAC class myosin-kinesin ATPase superfamily. Kinesin family.</text>
</comment>
<dbReference type="Gene3D" id="3.40.850.10">
    <property type="entry name" value="Kinesin motor domain"/>
    <property type="match status" value="1"/>
</dbReference>
<dbReference type="Proteomes" id="UP000319160">
    <property type="component" value="Unassembled WGS sequence"/>
</dbReference>
<dbReference type="GO" id="GO:0003777">
    <property type="term" value="F:microtubule motor activity"/>
    <property type="evidence" value="ECO:0007669"/>
    <property type="project" value="InterPro"/>
</dbReference>
<keyword evidence="1" id="KW-0547">Nucleotide-binding</keyword>
<dbReference type="InterPro" id="IPR027417">
    <property type="entry name" value="P-loop_NTPase"/>
</dbReference>
<dbReference type="InterPro" id="IPR027640">
    <property type="entry name" value="Kinesin-like_fam"/>
</dbReference>
<dbReference type="PANTHER" id="PTHR47972">
    <property type="entry name" value="KINESIN-LIKE PROTEIN KLP-3"/>
    <property type="match status" value="1"/>
</dbReference>
<sequence length="630" mass="69971">MSDDVVTRLKNLEALVLSLKEDRAGCAGQQSALDSLSKTLSPLMSKHAKDIKHYFTLMLDAVSKSENADEGLEVQVSLILSQIESEFRNLAQNVASMVQTVDTQCRESTQHEFQEQVKLLKQNNAEFVSALDKFASAQDKFEKDQFEKDVELISQSNEIARLKSALYLAQSQKSPEKGADDANSTENVEYFKQQLESQKAEIDSQKAELESQKESQKAELESQKAELVSRHQEKIGLFTAKYRALFEELATAKGNIRVVCRIRPAKDASAAEMIKLENPEQNFLVWTTLRTSYQNDKSREARDFEFQRVFGGDETNHDVFGEVRDFAISAASGRVCTIFAYGASGTGKSYTFTHKDGLIQSYIQLLFELSEEERAHYEYEFRISAVEIYLNRLFDLLQTPANNAKAEIRLNAESTTNLDSREAAIGLLERILERREVASTVQNATSSRSHFILTIKITKRSLTNPNETPIKGQVRFLDLAGSERVGKNSLTGGSGPQQSLVYDQGNDINQSLLDLGKGIRSLVTKDNFVPSHNLTRYIRSSLSHGSRLLIVATVSPLAGNQNNTLNTLRWSQDAIGRPSQGKLVTQTRAPESVSPSTAGGSRQRGTSAVSSKTSTPSKKSAPPSPSNFKR</sequence>